<gene>
    <name evidence="7" type="ORF">ACH47G_02860</name>
</gene>
<dbReference type="InterPro" id="IPR002937">
    <property type="entry name" value="Amino_oxidase"/>
</dbReference>
<dbReference type="Gene3D" id="3.50.50.60">
    <property type="entry name" value="FAD/NAD(P)-binding domain"/>
    <property type="match status" value="2"/>
</dbReference>
<evidence type="ECO:0000313" key="7">
    <source>
        <dbReference type="EMBL" id="MFI2319405.1"/>
    </source>
</evidence>
<sequence length="495" mass="54000">MSDYDAIVVGAGNAGLTAAATLQRAGVRTLLLERHNVPGGCGTSFRRGRFEFEVALHQLSGVGVDGQPMSLREGLFTQLGIADKLEFVQEHDIYRAVVPGQLDVTLPADWDAAIDAIDAEFPGNRDRAAKFFDLVKQITFWQIAAMRGMPAEQIDPVLFRYGLRPLDEVLREFFDDARISVVLGMYWTYLGQPPSKLLFQDLALTLFAYFEFKPWHVRGGSQAMSTAILDSFLQAGGEVRFNAGVEAILTGAGRVLGVRLDDGTEITAPDVVSNASLPTTYGMLRGIDIPGAVRADLATRQIGVSGFVLHMGLDATPAELGFTTSTTFVNLDIDADRTYRSWQTLEPARGICVSSYDVAPIGFAPAGATHVSLMTLQYADLWRDVAPADYARTKFAYAQTLLDLCETITPGIRDAIEEVDVATPLTMMRYLRHPGGAIYGYDQDATEGWLFRNSERETHIAGLHLAGSWAGIGGFQPTLEAGARVARRLLRRKAA</sequence>
<evidence type="ECO:0000259" key="6">
    <source>
        <dbReference type="Pfam" id="PF01593"/>
    </source>
</evidence>
<evidence type="ECO:0000256" key="2">
    <source>
        <dbReference type="ARBA" id="ARBA00022729"/>
    </source>
</evidence>
<evidence type="ECO:0000256" key="3">
    <source>
        <dbReference type="ARBA" id="ARBA00022827"/>
    </source>
</evidence>
<dbReference type="Pfam" id="PF01593">
    <property type="entry name" value="Amino_oxidase"/>
    <property type="match status" value="1"/>
</dbReference>
<dbReference type="EMBL" id="JBIRXV010000001">
    <property type="protein sequence ID" value="MFI2319405.1"/>
    <property type="molecule type" value="Genomic_DNA"/>
</dbReference>
<organism evidence="7 8">
    <name type="scientific">Nocardia beijingensis</name>
    <dbReference type="NCBI Taxonomy" id="95162"/>
    <lineage>
        <taxon>Bacteria</taxon>
        <taxon>Bacillati</taxon>
        <taxon>Actinomycetota</taxon>
        <taxon>Actinomycetes</taxon>
        <taxon>Mycobacteriales</taxon>
        <taxon>Nocardiaceae</taxon>
        <taxon>Nocardia</taxon>
    </lineage>
</organism>
<evidence type="ECO:0000256" key="1">
    <source>
        <dbReference type="ARBA" id="ARBA00022630"/>
    </source>
</evidence>
<dbReference type="PANTHER" id="PTHR46091:SF3">
    <property type="entry name" value="AMINE OXIDASE DOMAIN-CONTAINING PROTEIN"/>
    <property type="match status" value="1"/>
</dbReference>
<comment type="caution">
    <text evidence="7">The sequence shown here is derived from an EMBL/GenBank/DDBJ whole genome shotgun (WGS) entry which is preliminary data.</text>
</comment>
<keyword evidence="5" id="KW-0520">NAD</keyword>
<evidence type="ECO:0000313" key="8">
    <source>
        <dbReference type="Proteomes" id="UP001611450"/>
    </source>
</evidence>
<feature type="domain" description="Amine oxidase" evidence="6">
    <location>
        <begin position="14"/>
        <end position="490"/>
    </location>
</feature>
<dbReference type="RefSeq" id="WP_396945799.1">
    <property type="nucleotide sequence ID" value="NZ_JBIRXV010000001.1"/>
</dbReference>
<evidence type="ECO:0000256" key="5">
    <source>
        <dbReference type="ARBA" id="ARBA00023027"/>
    </source>
</evidence>
<dbReference type="SUPFAM" id="SSF51905">
    <property type="entry name" value="FAD/NAD(P)-binding domain"/>
    <property type="match status" value="1"/>
</dbReference>
<name>A0ABW7W986_9NOCA</name>
<dbReference type="InterPro" id="IPR052206">
    <property type="entry name" value="Retinol_saturase"/>
</dbReference>
<evidence type="ECO:0000256" key="4">
    <source>
        <dbReference type="ARBA" id="ARBA00022857"/>
    </source>
</evidence>
<dbReference type="PANTHER" id="PTHR46091">
    <property type="entry name" value="BLR7054 PROTEIN"/>
    <property type="match status" value="1"/>
</dbReference>
<keyword evidence="1" id="KW-0285">Flavoprotein</keyword>
<protein>
    <submittedName>
        <fullName evidence="7">Phytoene desaturase family protein</fullName>
    </submittedName>
</protein>
<accession>A0ABW7W986</accession>
<proteinExistence type="predicted"/>
<keyword evidence="4" id="KW-0521">NADP</keyword>
<dbReference type="Proteomes" id="UP001611450">
    <property type="component" value="Unassembled WGS sequence"/>
</dbReference>
<reference evidence="7 8" key="1">
    <citation type="submission" date="2024-10" db="EMBL/GenBank/DDBJ databases">
        <title>The Natural Products Discovery Center: Release of the First 8490 Sequenced Strains for Exploring Actinobacteria Biosynthetic Diversity.</title>
        <authorList>
            <person name="Kalkreuter E."/>
            <person name="Kautsar S.A."/>
            <person name="Yang D."/>
            <person name="Bader C.D."/>
            <person name="Teijaro C.N."/>
            <person name="Fluegel L."/>
            <person name="Davis C.M."/>
            <person name="Simpson J.R."/>
            <person name="Lauterbach L."/>
            <person name="Steele A.D."/>
            <person name="Gui C."/>
            <person name="Meng S."/>
            <person name="Li G."/>
            <person name="Viehrig K."/>
            <person name="Ye F."/>
            <person name="Su P."/>
            <person name="Kiefer A.F."/>
            <person name="Nichols A."/>
            <person name="Cepeda A.J."/>
            <person name="Yan W."/>
            <person name="Fan B."/>
            <person name="Jiang Y."/>
            <person name="Adhikari A."/>
            <person name="Zheng C.-J."/>
            <person name="Schuster L."/>
            <person name="Cowan T.M."/>
            <person name="Smanski M.J."/>
            <person name="Chevrette M.G."/>
            <person name="De Carvalho L.P.S."/>
            <person name="Shen B."/>
        </authorList>
    </citation>
    <scope>NUCLEOTIDE SEQUENCE [LARGE SCALE GENOMIC DNA]</scope>
    <source>
        <strain evidence="7 8">NPDC019626</strain>
    </source>
</reference>
<dbReference type="InterPro" id="IPR036188">
    <property type="entry name" value="FAD/NAD-bd_sf"/>
</dbReference>
<keyword evidence="2" id="KW-0732">Signal</keyword>
<keyword evidence="8" id="KW-1185">Reference proteome</keyword>
<keyword evidence="3" id="KW-0274">FAD</keyword>